<dbReference type="EMBL" id="JBHSOH010000014">
    <property type="protein sequence ID" value="MFC5849090.1"/>
    <property type="molecule type" value="Genomic_DNA"/>
</dbReference>
<dbReference type="Proteomes" id="UP001595979">
    <property type="component" value="Unassembled WGS sequence"/>
</dbReference>
<keyword evidence="5" id="KW-1185">Reference proteome</keyword>
<dbReference type="PANTHER" id="PTHR44591:SF3">
    <property type="entry name" value="RESPONSE REGULATORY DOMAIN-CONTAINING PROTEIN"/>
    <property type="match status" value="1"/>
</dbReference>
<dbReference type="InterPro" id="IPR050595">
    <property type="entry name" value="Bact_response_regulator"/>
</dbReference>
<dbReference type="SUPFAM" id="SSF52172">
    <property type="entry name" value="CheY-like"/>
    <property type="match status" value="1"/>
</dbReference>
<gene>
    <name evidence="4" type="ORF">ACFPQ6_12295</name>
</gene>
<evidence type="ECO:0000259" key="3">
    <source>
        <dbReference type="PROSITE" id="PS50110"/>
    </source>
</evidence>
<dbReference type="Gene3D" id="3.40.50.2300">
    <property type="match status" value="1"/>
</dbReference>
<dbReference type="InterPro" id="IPR001789">
    <property type="entry name" value="Sig_transdc_resp-reg_receiver"/>
</dbReference>
<accession>A0ABW1DLE0</accession>
<evidence type="ECO:0000313" key="5">
    <source>
        <dbReference type="Proteomes" id="UP001595979"/>
    </source>
</evidence>
<reference evidence="5" key="1">
    <citation type="journal article" date="2019" name="Int. J. Syst. Evol. Microbiol.">
        <title>The Global Catalogue of Microorganisms (GCM) 10K type strain sequencing project: providing services to taxonomists for standard genome sequencing and annotation.</title>
        <authorList>
            <consortium name="The Broad Institute Genomics Platform"/>
            <consortium name="The Broad Institute Genome Sequencing Center for Infectious Disease"/>
            <person name="Wu L."/>
            <person name="Ma J."/>
        </authorList>
    </citation>
    <scope>NUCLEOTIDE SEQUENCE [LARGE SCALE GENOMIC DNA]</scope>
    <source>
        <strain evidence="5">CGMCC 1.15053</strain>
    </source>
</reference>
<proteinExistence type="predicted"/>
<feature type="domain" description="Response regulatory" evidence="3">
    <location>
        <begin position="3"/>
        <end position="121"/>
    </location>
</feature>
<dbReference type="RefSeq" id="WP_380049771.1">
    <property type="nucleotide sequence ID" value="NZ_JBHSOH010000014.1"/>
</dbReference>
<comment type="caution">
    <text evidence="4">The sequence shown here is derived from an EMBL/GenBank/DDBJ whole genome shotgun (WGS) entry which is preliminary data.</text>
</comment>
<dbReference type="InterPro" id="IPR011006">
    <property type="entry name" value="CheY-like_superfamily"/>
</dbReference>
<dbReference type="Pfam" id="PF00072">
    <property type="entry name" value="Response_reg"/>
    <property type="match status" value="1"/>
</dbReference>
<evidence type="ECO:0000313" key="4">
    <source>
        <dbReference type="EMBL" id="MFC5849090.1"/>
    </source>
</evidence>
<keyword evidence="1 2" id="KW-0597">Phosphoprotein</keyword>
<sequence>MPEILIVDDSVSVRKALEITFRNHALDSRSAASGEQALDMLDEAAATCDLLMVDVIMPGMSGLELCTRLKADARSAHLPVILMSGNVDDEIRAQAREAGASGVLRKPFRSEELIPLVQEVLAAHRPAAAPAAAPAAPVIDDGHLGALNALLQTYEDHPQVRDVVMLDRQGQPLKQTGNVLPENIQLFARFFTNTAGVLGRQMLGEDIDQVGIRYGAHQMVIHNLPGHFVVVLMGAPEGGTRVVN</sequence>
<dbReference type="PROSITE" id="PS50110">
    <property type="entry name" value="RESPONSE_REGULATORY"/>
    <property type="match status" value="1"/>
</dbReference>
<organism evidence="4 5">
    <name type="scientific">Deinococcus petrolearius</name>
    <dbReference type="NCBI Taxonomy" id="1751295"/>
    <lineage>
        <taxon>Bacteria</taxon>
        <taxon>Thermotogati</taxon>
        <taxon>Deinococcota</taxon>
        <taxon>Deinococci</taxon>
        <taxon>Deinococcales</taxon>
        <taxon>Deinococcaceae</taxon>
        <taxon>Deinococcus</taxon>
    </lineage>
</organism>
<evidence type="ECO:0000256" key="1">
    <source>
        <dbReference type="ARBA" id="ARBA00022553"/>
    </source>
</evidence>
<name>A0ABW1DLE0_9DEIO</name>
<dbReference type="SMART" id="SM00448">
    <property type="entry name" value="REC"/>
    <property type="match status" value="1"/>
</dbReference>
<protein>
    <submittedName>
        <fullName evidence="4">PleD family two-component system response regulator</fullName>
    </submittedName>
</protein>
<dbReference type="PANTHER" id="PTHR44591">
    <property type="entry name" value="STRESS RESPONSE REGULATOR PROTEIN 1"/>
    <property type="match status" value="1"/>
</dbReference>
<feature type="modified residue" description="4-aspartylphosphate" evidence="2">
    <location>
        <position position="54"/>
    </location>
</feature>
<evidence type="ECO:0000256" key="2">
    <source>
        <dbReference type="PROSITE-ProRule" id="PRU00169"/>
    </source>
</evidence>